<name>A0ABV9KYB1_9BACT</name>
<sequence>MSKLFSENIHGRKTLMLMIKAINEQHPGIVLLAGDMSDGNPEIVIKNKLGMEFSRLKSKYVYISSMAITNVSRVEKTVPVITTVRTFSTVKL</sequence>
<proteinExistence type="predicted"/>
<organism evidence="1 2">
    <name type="scientific">Dysgonomonas termitidis</name>
    <dbReference type="NCBI Taxonomy" id="1516126"/>
    <lineage>
        <taxon>Bacteria</taxon>
        <taxon>Pseudomonadati</taxon>
        <taxon>Bacteroidota</taxon>
        <taxon>Bacteroidia</taxon>
        <taxon>Bacteroidales</taxon>
        <taxon>Dysgonomonadaceae</taxon>
        <taxon>Dysgonomonas</taxon>
    </lineage>
</organism>
<comment type="caution">
    <text evidence="1">The sequence shown here is derived from an EMBL/GenBank/DDBJ whole genome shotgun (WGS) entry which is preliminary data.</text>
</comment>
<gene>
    <name evidence="1" type="ORF">ACFO6W_15280</name>
</gene>
<reference evidence="2" key="1">
    <citation type="journal article" date="2019" name="Int. J. Syst. Evol. Microbiol.">
        <title>The Global Catalogue of Microorganisms (GCM) 10K type strain sequencing project: providing services to taxonomists for standard genome sequencing and annotation.</title>
        <authorList>
            <consortium name="The Broad Institute Genomics Platform"/>
            <consortium name="The Broad Institute Genome Sequencing Center for Infectious Disease"/>
            <person name="Wu L."/>
            <person name="Ma J."/>
        </authorList>
    </citation>
    <scope>NUCLEOTIDE SEQUENCE [LARGE SCALE GENOMIC DNA]</scope>
    <source>
        <strain evidence="2">CCUG 66188</strain>
    </source>
</reference>
<protein>
    <submittedName>
        <fullName evidence="1">Uncharacterized protein</fullName>
    </submittedName>
</protein>
<dbReference type="EMBL" id="JBHSGN010000090">
    <property type="protein sequence ID" value="MFC4675062.1"/>
    <property type="molecule type" value="Genomic_DNA"/>
</dbReference>
<dbReference type="Proteomes" id="UP001596023">
    <property type="component" value="Unassembled WGS sequence"/>
</dbReference>
<evidence type="ECO:0000313" key="2">
    <source>
        <dbReference type="Proteomes" id="UP001596023"/>
    </source>
</evidence>
<keyword evidence="2" id="KW-1185">Reference proteome</keyword>
<dbReference type="RefSeq" id="WP_379998086.1">
    <property type="nucleotide sequence ID" value="NZ_JBHSGN010000090.1"/>
</dbReference>
<accession>A0ABV9KYB1</accession>
<evidence type="ECO:0000313" key="1">
    <source>
        <dbReference type="EMBL" id="MFC4675062.1"/>
    </source>
</evidence>